<evidence type="ECO:0000313" key="6">
    <source>
        <dbReference type="Proteomes" id="UP001596523"/>
    </source>
</evidence>
<dbReference type="PROSITE" id="PS51257">
    <property type="entry name" value="PROKAR_LIPOPROTEIN"/>
    <property type="match status" value="1"/>
</dbReference>
<feature type="compositionally biased region" description="Low complexity" evidence="3">
    <location>
        <begin position="127"/>
        <end position="141"/>
    </location>
</feature>
<name>A0ABW2JVM5_9ACTN</name>
<sequence length="158" mass="16685">MRSRLAAAVFLPLAAVALTGCGLFGPEAYEVDERSIEVDAGDEFALSVPANPAMAQDFYLVSPHPDSAVVRRTGEVEETEAGDPGVDGGGDGTRTFEFKAVKAGTTKIKLIHCPLKSCFPTRDNPDALPTAAPTRPVPTATSSPGTNPEYFIYTVTVR</sequence>
<evidence type="ECO:0000256" key="1">
    <source>
        <dbReference type="ARBA" id="ARBA00022690"/>
    </source>
</evidence>
<dbReference type="Proteomes" id="UP001596523">
    <property type="component" value="Unassembled WGS sequence"/>
</dbReference>
<keyword evidence="1 5" id="KW-0646">Protease inhibitor</keyword>
<dbReference type="EMBL" id="JBHTCF010000023">
    <property type="protein sequence ID" value="MFC7309635.1"/>
    <property type="molecule type" value="Genomic_DNA"/>
</dbReference>
<evidence type="ECO:0000259" key="4">
    <source>
        <dbReference type="Pfam" id="PF09394"/>
    </source>
</evidence>
<keyword evidence="6" id="KW-1185">Reference proteome</keyword>
<dbReference type="Gene3D" id="2.60.40.2020">
    <property type="match status" value="1"/>
</dbReference>
<dbReference type="SUPFAM" id="SSF141066">
    <property type="entry name" value="ICP-like"/>
    <property type="match status" value="1"/>
</dbReference>
<reference evidence="6" key="1">
    <citation type="journal article" date="2019" name="Int. J. Syst. Evol. Microbiol.">
        <title>The Global Catalogue of Microorganisms (GCM) 10K type strain sequencing project: providing services to taxonomists for standard genome sequencing and annotation.</title>
        <authorList>
            <consortium name="The Broad Institute Genomics Platform"/>
            <consortium name="The Broad Institute Genome Sequencing Center for Infectious Disease"/>
            <person name="Wu L."/>
            <person name="Ma J."/>
        </authorList>
    </citation>
    <scope>NUCLEOTIDE SEQUENCE [LARGE SCALE GENOMIC DNA]</scope>
    <source>
        <strain evidence="6">SYNS20</strain>
    </source>
</reference>
<gene>
    <name evidence="5" type="ORF">ACFQVC_36160</name>
</gene>
<evidence type="ECO:0000256" key="2">
    <source>
        <dbReference type="ARBA" id="ARBA00022704"/>
    </source>
</evidence>
<keyword evidence="2" id="KW-0789">Thiol protease inhibitor</keyword>
<dbReference type="GO" id="GO:0030414">
    <property type="term" value="F:peptidase inhibitor activity"/>
    <property type="evidence" value="ECO:0007669"/>
    <property type="project" value="UniProtKB-KW"/>
</dbReference>
<proteinExistence type="predicted"/>
<dbReference type="Pfam" id="PF09394">
    <property type="entry name" value="Inhibitor_I42"/>
    <property type="match status" value="1"/>
</dbReference>
<organism evidence="5 6">
    <name type="scientific">Streptomyces monticola</name>
    <dbReference type="NCBI Taxonomy" id="2666263"/>
    <lineage>
        <taxon>Bacteria</taxon>
        <taxon>Bacillati</taxon>
        <taxon>Actinomycetota</taxon>
        <taxon>Actinomycetes</taxon>
        <taxon>Kitasatosporales</taxon>
        <taxon>Streptomycetaceae</taxon>
        <taxon>Streptomyces</taxon>
    </lineage>
</organism>
<dbReference type="InterPro" id="IPR018990">
    <property type="entry name" value="Prot_inh_I42_chagasin"/>
</dbReference>
<feature type="region of interest" description="Disordered" evidence="3">
    <location>
        <begin position="126"/>
        <end position="145"/>
    </location>
</feature>
<evidence type="ECO:0000256" key="3">
    <source>
        <dbReference type="SAM" id="MobiDB-lite"/>
    </source>
</evidence>
<protein>
    <submittedName>
        <fullName evidence="5">Protease inhibitor I42 family protein</fullName>
    </submittedName>
</protein>
<accession>A0ABW2JVM5</accession>
<comment type="caution">
    <text evidence="5">The sequence shown here is derived from an EMBL/GenBank/DDBJ whole genome shotgun (WGS) entry which is preliminary data.</text>
</comment>
<feature type="domain" description="Proteinase inhibitor I42 chagasin" evidence="4">
    <location>
        <begin position="38"/>
        <end position="111"/>
    </location>
</feature>
<dbReference type="InterPro" id="IPR036331">
    <property type="entry name" value="Chagasin-like_sf"/>
</dbReference>
<dbReference type="RefSeq" id="WP_381838858.1">
    <property type="nucleotide sequence ID" value="NZ_JBHTCF010000023.1"/>
</dbReference>
<evidence type="ECO:0000313" key="5">
    <source>
        <dbReference type="EMBL" id="MFC7309635.1"/>
    </source>
</evidence>